<dbReference type="GO" id="GO:0005737">
    <property type="term" value="C:cytoplasm"/>
    <property type="evidence" value="ECO:0007669"/>
    <property type="project" value="UniProtKB-ARBA"/>
</dbReference>
<gene>
    <name evidence="17" type="ORF">D3273_22585</name>
</gene>
<protein>
    <recommendedName>
        <fullName evidence="12">Beta-ketothiolase</fullName>
    </recommendedName>
</protein>
<evidence type="ECO:0000256" key="10">
    <source>
        <dbReference type="ARBA" id="ARBA00023315"/>
    </source>
</evidence>
<evidence type="ECO:0000256" key="3">
    <source>
        <dbReference type="ARBA" id="ARBA00010982"/>
    </source>
</evidence>
<keyword evidence="8" id="KW-0443">Lipid metabolism</keyword>
<dbReference type="FunFam" id="3.40.47.10:FF:000010">
    <property type="entry name" value="Acetyl-CoA acetyltransferase (Thiolase)"/>
    <property type="match status" value="1"/>
</dbReference>
<evidence type="ECO:0000256" key="1">
    <source>
        <dbReference type="ARBA" id="ARBA00004275"/>
    </source>
</evidence>
<dbReference type="RefSeq" id="WP_129229157.1">
    <property type="nucleotide sequence ID" value="NZ_QYBB01000042.1"/>
</dbReference>
<dbReference type="PIRSF" id="PIRSF000429">
    <property type="entry name" value="Ac-CoA_Ac_transf"/>
    <property type="match status" value="1"/>
</dbReference>
<comment type="caution">
    <text evidence="17">The sequence shown here is derived from an EMBL/GenBank/DDBJ whole genome shotgun (WGS) entry which is preliminary data.</text>
</comment>
<dbReference type="InterPro" id="IPR016039">
    <property type="entry name" value="Thiolase-like"/>
</dbReference>
<evidence type="ECO:0000256" key="12">
    <source>
        <dbReference type="ARBA" id="ARBA00080155"/>
    </source>
</evidence>
<feature type="active site" description="Proton acceptor" evidence="13">
    <location>
        <position position="355"/>
    </location>
</feature>
<keyword evidence="10 14" id="KW-0012">Acyltransferase</keyword>
<dbReference type="PANTHER" id="PTHR43853">
    <property type="entry name" value="3-KETOACYL-COA THIOLASE, PEROXISOMAL"/>
    <property type="match status" value="1"/>
</dbReference>
<dbReference type="GO" id="GO:0003988">
    <property type="term" value="F:acetyl-CoA C-acyltransferase activity"/>
    <property type="evidence" value="ECO:0007669"/>
    <property type="project" value="TreeGrafter"/>
</dbReference>
<comment type="pathway">
    <text evidence="2">Biopolymer metabolism; poly-(R)-3-hydroxybutanoate biosynthesis.</text>
</comment>
<feature type="active site" description="Proton acceptor" evidence="13">
    <location>
        <position position="385"/>
    </location>
</feature>
<keyword evidence="9" id="KW-0576">Peroxisome</keyword>
<dbReference type="InterPro" id="IPR020617">
    <property type="entry name" value="Thiolase_C"/>
</dbReference>
<dbReference type="InterPro" id="IPR002155">
    <property type="entry name" value="Thiolase"/>
</dbReference>
<dbReference type="Pfam" id="PF00108">
    <property type="entry name" value="Thiolase_N"/>
    <property type="match status" value="1"/>
</dbReference>
<dbReference type="Pfam" id="PF02803">
    <property type="entry name" value="Thiolase_C"/>
    <property type="match status" value="1"/>
</dbReference>
<comment type="similarity">
    <text evidence="3 14">Belongs to the thiolase-like superfamily. Thiolase family.</text>
</comment>
<evidence type="ECO:0000256" key="6">
    <source>
        <dbReference type="ARBA" id="ARBA00022832"/>
    </source>
</evidence>
<dbReference type="PROSITE" id="PS00737">
    <property type="entry name" value="THIOLASE_2"/>
    <property type="match status" value="1"/>
</dbReference>
<evidence type="ECO:0000313" key="17">
    <source>
        <dbReference type="EMBL" id="RYC29729.1"/>
    </source>
</evidence>
<evidence type="ECO:0000313" key="18">
    <source>
        <dbReference type="Proteomes" id="UP000290759"/>
    </source>
</evidence>
<name>A0A4Q2TZZ9_9HYPH</name>
<keyword evidence="5" id="KW-0583">PHB biosynthesis</keyword>
<evidence type="ECO:0000256" key="14">
    <source>
        <dbReference type="RuleBase" id="RU003557"/>
    </source>
</evidence>
<evidence type="ECO:0000256" key="8">
    <source>
        <dbReference type="ARBA" id="ARBA00023098"/>
    </source>
</evidence>
<evidence type="ECO:0000256" key="9">
    <source>
        <dbReference type="ARBA" id="ARBA00023140"/>
    </source>
</evidence>
<dbReference type="AlphaFoldDB" id="A0A4Q2TZZ9"/>
<evidence type="ECO:0000256" key="2">
    <source>
        <dbReference type="ARBA" id="ARBA00004683"/>
    </source>
</evidence>
<dbReference type="InterPro" id="IPR020613">
    <property type="entry name" value="Thiolase_CS"/>
</dbReference>
<dbReference type="CDD" id="cd00751">
    <property type="entry name" value="thiolase"/>
    <property type="match status" value="1"/>
</dbReference>
<dbReference type="OrthoDB" id="9764638at2"/>
<sequence length="399" mass="41097">MREAAIVSTARTAVGRAHRGAFNDTDAPTLAAHAIRAAVERAGIDPARVADVLLGCGNQWGTQAANLGRMAVFAAGLPRAVPAATLDRKCASGLTTIAMAARAIRCGEIDVAVAGGCESISLTLGPGAPERREAPAVLAAEPAAYAAMIETAEIVAERYGVARDAQDRFAADSQGRAAAAQAAGRFAVEIVPVTADKVLRDRDGRETGRDAVTLSADEGVRADTTLQGLAALPPVWKGGAWTGPGRHVTAGNASQLSDGASAQVLMDRATAEREGLPVLGIYRGFQVAGCAPDEMGIGPVFAVPKLLAHAGLRVEDIDLWEINEAFASQALYCRDRLGIDPDKFNVDGGAIAIGHPFGMTGSRLVGHALLEGRRRGARHVVVSMCVAGGMGAAGLFEIA</sequence>
<dbReference type="SUPFAM" id="SSF53901">
    <property type="entry name" value="Thiolase-like"/>
    <property type="match status" value="2"/>
</dbReference>
<comment type="subcellular location">
    <subcellularLocation>
        <location evidence="1">Peroxisome</location>
    </subcellularLocation>
</comment>
<dbReference type="InterPro" id="IPR050215">
    <property type="entry name" value="Thiolase-like_sf_Thiolase"/>
</dbReference>
<dbReference type="Gene3D" id="3.40.47.10">
    <property type="match status" value="1"/>
</dbReference>
<keyword evidence="4 14" id="KW-0808">Transferase</keyword>
<feature type="active site" description="Acyl-thioester intermediate" evidence="13">
    <location>
        <position position="90"/>
    </location>
</feature>
<feature type="domain" description="Thiolase N-terminal" evidence="15">
    <location>
        <begin position="5"/>
        <end position="268"/>
    </location>
</feature>
<evidence type="ECO:0000256" key="4">
    <source>
        <dbReference type="ARBA" id="ARBA00022679"/>
    </source>
</evidence>
<accession>A0A4Q2TZZ9</accession>
<comment type="pathway">
    <text evidence="11">Metabolic intermediate biosynthesis; (R)-mevalonate biosynthesis; (R)-mevalonate from acetyl-CoA: step 1/3.</text>
</comment>
<dbReference type="InterPro" id="IPR020616">
    <property type="entry name" value="Thiolase_N"/>
</dbReference>
<organism evidence="17 18">
    <name type="scientific">Lichenibacterium minor</name>
    <dbReference type="NCBI Taxonomy" id="2316528"/>
    <lineage>
        <taxon>Bacteria</taxon>
        <taxon>Pseudomonadati</taxon>
        <taxon>Pseudomonadota</taxon>
        <taxon>Alphaproteobacteria</taxon>
        <taxon>Hyphomicrobiales</taxon>
        <taxon>Lichenihabitantaceae</taxon>
        <taxon>Lichenibacterium</taxon>
    </lineage>
</organism>
<dbReference type="EMBL" id="QYBB01000042">
    <property type="protein sequence ID" value="RYC29729.1"/>
    <property type="molecule type" value="Genomic_DNA"/>
</dbReference>
<dbReference type="Proteomes" id="UP000290759">
    <property type="component" value="Unassembled WGS sequence"/>
</dbReference>
<evidence type="ECO:0000256" key="13">
    <source>
        <dbReference type="PIRSR" id="PIRSR000429-1"/>
    </source>
</evidence>
<evidence type="ECO:0000256" key="11">
    <source>
        <dbReference type="ARBA" id="ARBA00037924"/>
    </source>
</evidence>
<proteinExistence type="inferred from homology"/>
<dbReference type="NCBIfam" id="TIGR01930">
    <property type="entry name" value="AcCoA-C-Actrans"/>
    <property type="match status" value="1"/>
</dbReference>
<reference evidence="17 18" key="1">
    <citation type="submission" date="2018-12" db="EMBL/GenBank/DDBJ databases">
        <authorList>
            <person name="Grouzdev D.S."/>
            <person name="Krutkina M.S."/>
        </authorList>
    </citation>
    <scope>NUCLEOTIDE SEQUENCE [LARGE SCALE GENOMIC DNA]</scope>
    <source>
        <strain evidence="17 18">RmlP026</strain>
    </source>
</reference>
<evidence type="ECO:0000259" key="15">
    <source>
        <dbReference type="Pfam" id="PF00108"/>
    </source>
</evidence>
<dbReference type="GO" id="GO:0010124">
    <property type="term" value="P:phenylacetate catabolic process"/>
    <property type="evidence" value="ECO:0007669"/>
    <property type="project" value="TreeGrafter"/>
</dbReference>
<dbReference type="GO" id="GO:0042619">
    <property type="term" value="P:poly-hydroxybutyrate biosynthetic process"/>
    <property type="evidence" value="ECO:0007669"/>
    <property type="project" value="UniProtKB-KW"/>
</dbReference>
<evidence type="ECO:0000256" key="5">
    <source>
        <dbReference type="ARBA" id="ARBA00022752"/>
    </source>
</evidence>
<keyword evidence="6" id="KW-0276">Fatty acid metabolism</keyword>
<reference evidence="17 18" key="2">
    <citation type="submission" date="2019-02" db="EMBL/GenBank/DDBJ databases">
        <title>'Lichenibacterium ramalinii' gen. nov. sp. nov., 'Lichenibacterium minor' gen. nov. sp. nov.</title>
        <authorList>
            <person name="Pankratov T."/>
        </authorList>
    </citation>
    <scope>NUCLEOTIDE SEQUENCE [LARGE SCALE GENOMIC DNA]</scope>
    <source>
        <strain evidence="17 18">RmlP026</strain>
    </source>
</reference>
<dbReference type="GO" id="GO:0006635">
    <property type="term" value="P:fatty acid beta-oxidation"/>
    <property type="evidence" value="ECO:0007669"/>
    <property type="project" value="TreeGrafter"/>
</dbReference>
<feature type="domain" description="Thiolase C-terminal" evidence="16">
    <location>
        <begin position="278"/>
        <end position="397"/>
    </location>
</feature>
<keyword evidence="18" id="KW-1185">Reference proteome</keyword>
<dbReference type="PANTHER" id="PTHR43853:SF8">
    <property type="entry name" value="3-KETOACYL-COA THIOLASE, PEROXISOMAL"/>
    <property type="match status" value="1"/>
</dbReference>
<evidence type="ECO:0000259" key="16">
    <source>
        <dbReference type="Pfam" id="PF02803"/>
    </source>
</evidence>
<evidence type="ECO:0000256" key="7">
    <source>
        <dbReference type="ARBA" id="ARBA00022946"/>
    </source>
</evidence>
<keyword evidence="7" id="KW-0809">Transit peptide</keyword>